<comment type="caution">
    <text evidence="3">The sequence shown here is derived from an EMBL/GenBank/DDBJ whole genome shotgun (WGS) entry which is preliminary data.</text>
</comment>
<dbReference type="InterPro" id="IPR056599">
    <property type="entry name" value="AAA_lid_fung"/>
</dbReference>
<dbReference type="InterPro" id="IPR003959">
    <property type="entry name" value="ATPase_AAA_core"/>
</dbReference>
<dbReference type="Pfam" id="PF23232">
    <property type="entry name" value="AAA_lid_13"/>
    <property type="match status" value="1"/>
</dbReference>
<feature type="domain" description="AAA+ ATPase lid" evidence="2">
    <location>
        <begin position="136"/>
        <end position="196"/>
    </location>
</feature>
<dbReference type="Proteomes" id="UP000701801">
    <property type="component" value="Unassembled WGS sequence"/>
</dbReference>
<gene>
    <name evidence="3" type="ORF">HYALB_00001513</name>
</gene>
<evidence type="ECO:0000313" key="4">
    <source>
        <dbReference type="Proteomes" id="UP000701801"/>
    </source>
</evidence>
<dbReference type="OrthoDB" id="10042665at2759"/>
<dbReference type="AlphaFoldDB" id="A0A9N9LFN9"/>
<dbReference type="Gene3D" id="3.40.50.300">
    <property type="entry name" value="P-loop containing nucleotide triphosphate hydrolases"/>
    <property type="match status" value="1"/>
</dbReference>
<dbReference type="GO" id="GO:0016887">
    <property type="term" value="F:ATP hydrolysis activity"/>
    <property type="evidence" value="ECO:0007669"/>
    <property type="project" value="InterPro"/>
</dbReference>
<dbReference type="EMBL" id="CAJVRM010000002">
    <property type="protein sequence ID" value="CAG8970731.1"/>
    <property type="molecule type" value="Genomic_DNA"/>
</dbReference>
<dbReference type="SUPFAM" id="SSF52540">
    <property type="entry name" value="P-loop containing nucleoside triphosphate hydrolases"/>
    <property type="match status" value="1"/>
</dbReference>
<sequence>MPQRLNHWESVSAARNCAQLSDITFTAEGVAEFAEKYLLRVTCGDVGTSAEVVEKRLKASFHLGKTLMVVLLDEADVFLEERDMKDLNRNALVSVFLRELEYHDGILILTSNRVGKFDEAFKSRLQLPLHYENLGPSQRRRISRNFLIRVKTFDNPVIDFDDVIDHLDDLAPVKMNGREIRNAITTARQLAQFKETALSYTHLQHFSEYLKDLRHGLTEDEYVRDGGLRLTYKGKTNLQKECPL</sequence>
<evidence type="ECO:0000259" key="1">
    <source>
        <dbReference type="Pfam" id="PF00004"/>
    </source>
</evidence>
<protein>
    <recommendedName>
        <fullName evidence="5">ATPase AAA-type core domain-containing protein</fullName>
    </recommendedName>
</protein>
<evidence type="ECO:0000313" key="3">
    <source>
        <dbReference type="EMBL" id="CAG8970731.1"/>
    </source>
</evidence>
<dbReference type="InterPro" id="IPR027417">
    <property type="entry name" value="P-loop_NTPase"/>
</dbReference>
<dbReference type="Pfam" id="PF00004">
    <property type="entry name" value="AAA"/>
    <property type="match status" value="1"/>
</dbReference>
<reference evidence="3" key="1">
    <citation type="submission" date="2021-07" db="EMBL/GenBank/DDBJ databases">
        <authorList>
            <person name="Durling M."/>
        </authorList>
    </citation>
    <scope>NUCLEOTIDE SEQUENCE</scope>
</reference>
<dbReference type="PANTHER" id="PTHR46411">
    <property type="entry name" value="FAMILY ATPASE, PUTATIVE-RELATED"/>
    <property type="match status" value="1"/>
</dbReference>
<name>A0A9N9LFN9_9HELO</name>
<evidence type="ECO:0008006" key="5">
    <source>
        <dbReference type="Google" id="ProtNLM"/>
    </source>
</evidence>
<dbReference type="PANTHER" id="PTHR46411:SF2">
    <property type="entry name" value="AAA+ ATPASE DOMAIN-CONTAINING PROTEIN"/>
    <property type="match status" value="1"/>
</dbReference>
<dbReference type="GO" id="GO:0005524">
    <property type="term" value="F:ATP binding"/>
    <property type="evidence" value="ECO:0007669"/>
    <property type="project" value="InterPro"/>
</dbReference>
<proteinExistence type="predicted"/>
<feature type="domain" description="ATPase AAA-type core" evidence="1">
    <location>
        <begin position="24"/>
        <end position="126"/>
    </location>
</feature>
<keyword evidence="4" id="KW-1185">Reference proteome</keyword>
<accession>A0A9N9LFN9</accession>
<organism evidence="3 4">
    <name type="scientific">Hymenoscyphus albidus</name>
    <dbReference type="NCBI Taxonomy" id="595503"/>
    <lineage>
        <taxon>Eukaryota</taxon>
        <taxon>Fungi</taxon>
        <taxon>Dikarya</taxon>
        <taxon>Ascomycota</taxon>
        <taxon>Pezizomycotina</taxon>
        <taxon>Leotiomycetes</taxon>
        <taxon>Helotiales</taxon>
        <taxon>Helotiaceae</taxon>
        <taxon>Hymenoscyphus</taxon>
    </lineage>
</organism>
<evidence type="ECO:0000259" key="2">
    <source>
        <dbReference type="Pfam" id="PF23232"/>
    </source>
</evidence>